<accession>A0A0V8IJY1</accession>
<dbReference type="AlphaFoldDB" id="A0A0V8IJY1"/>
<organism evidence="1 2">
    <name type="scientific">Pseudarthrobacter enclensis</name>
    <dbReference type="NCBI Taxonomy" id="993070"/>
    <lineage>
        <taxon>Bacteria</taxon>
        <taxon>Bacillati</taxon>
        <taxon>Actinomycetota</taxon>
        <taxon>Actinomycetes</taxon>
        <taxon>Micrococcales</taxon>
        <taxon>Micrococcaceae</taxon>
        <taxon>Pseudarthrobacter</taxon>
    </lineage>
</organism>
<gene>
    <name evidence="1" type="ORF">AS031_13795</name>
</gene>
<keyword evidence="2" id="KW-1185">Reference proteome</keyword>
<reference evidence="1 2" key="1">
    <citation type="journal article" date="2014" name="Arch. Microbiol.">
        <title>Arthrobacter enclensis sp. nov., isolated from sediment sample.</title>
        <authorList>
            <person name="Dastager S.G."/>
            <person name="Liu Q."/>
            <person name="Tang S.K."/>
            <person name="Krishnamurthi S."/>
            <person name="Lee J.C."/>
            <person name="Li W.J."/>
        </authorList>
    </citation>
    <scope>NUCLEOTIDE SEQUENCE [LARGE SCALE GENOMIC DNA]</scope>
    <source>
        <strain evidence="1 2">NIO-1008</strain>
    </source>
</reference>
<evidence type="ECO:0000313" key="2">
    <source>
        <dbReference type="Proteomes" id="UP000053199"/>
    </source>
</evidence>
<name>A0A0V8IJY1_9MICC</name>
<dbReference type="Proteomes" id="UP000053199">
    <property type="component" value="Unassembled WGS sequence"/>
</dbReference>
<comment type="caution">
    <text evidence="1">The sequence shown here is derived from an EMBL/GenBank/DDBJ whole genome shotgun (WGS) entry which is preliminary data.</text>
</comment>
<dbReference type="STRING" id="993070.AS031_13795"/>
<dbReference type="EMBL" id="LNQM01000006">
    <property type="protein sequence ID" value="KSU75059.1"/>
    <property type="molecule type" value="Genomic_DNA"/>
</dbReference>
<protein>
    <submittedName>
        <fullName evidence="1">Uncharacterized protein</fullName>
    </submittedName>
</protein>
<proteinExistence type="predicted"/>
<sequence length="69" mass="7736">MLALSLAAAGGRKFMMEPSVGVRLFRRVSPQLPFITPVFASIYQPVTEPVTCISKRGDWTHSGRQTRMR</sequence>
<evidence type="ECO:0000313" key="1">
    <source>
        <dbReference type="EMBL" id="KSU75059.1"/>
    </source>
</evidence>